<accession>A0A0C4DU76</accession>
<dbReference type="GO" id="GO:0000245">
    <property type="term" value="P:spliceosomal complex assembly"/>
    <property type="evidence" value="ECO:0007669"/>
    <property type="project" value="InterPro"/>
</dbReference>
<dbReference type="EnsemblFungi" id="MAPG_03514T0">
    <property type="protein sequence ID" value="MAPG_03514T0"/>
    <property type="gene ID" value="MAPG_03514"/>
</dbReference>
<reference evidence="2" key="3">
    <citation type="submission" date="2011-03" db="EMBL/GenBank/DDBJ databases">
        <title>Annotation of Magnaporthe poae ATCC 64411.</title>
        <authorList>
            <person name="Ma L.-J."/>
            <person name="Dead R."/>
            <person name="Young S.K."/>
            <person name="Zeng Q."/>
            <person name="Gargeya S."/>
            <person name="Fitzgerald M."/>
            <person name="Haas B."/>
            <person name="Abouelleil A."/>
            <person name="Alvarado L."/>
            <person name="Arachchi H.M."/>
            <person name="Berlin A."/>
            <person name="Brown A."/>
            <person name="Chapman S.B."/>
            <person name="Chen Z."/>
            <person name="Dunbar C."/>
            <person name="Freedman E."/>
            <person name="Gearin G."/>
            <person name="Gellesch M."/>
            <person name="Goldberg J."/>
            <person name="Griggs A."/>
            <person name="Gujja S."/>
            <person name="Heiman D."/>
            <person name="Howarth C."/>
            <person name="Larson L."/>
            <person name="Lui A."/>
            <person name="MacDonald P.J.P."/>
            <person name="Mehta T."/>
            <person name="Montmayeur A."/>
            <person name="Murphy C."/>
            <person name="Neiman D."/>
            <person name="Pearson M."/>
            <person name="Priest M."/>
            <person name="Roberts A."/>
            <person name="Saif S."/>
            <person name="Shea T."/>
            <person name="Shenoy N."/>
            <person name="Sisk P."/>
            <person name="Stolte C."/>
            <person name="Sykes S."/>
            <person name="Yandava C."/>
            <person name="Wortman J."/>
            <person name="Nusbaum C."/>
            <person name="Birren B."/>
        </authorList>
    </citation>
    <scope>NUCLEOTIDE SEQUENCE</scope>
    <source>
        <strain evidence="2">ATCC 64411</strain>
    </source>
</reference>
<feature type="region of interest" description="Disordered" evidence="1">
    <location>
        <begin position="80"/>
        <end position="101"/>
    </location>
</feature>
<organism evidence="3 4">
    <name type="scientific">Magnaporthiopsis poae (strain ATCC 64411 / 73-15)</name>
    <name type="common">Kentucky bluegrass fungus</name>
    <name type="synonym">Magnaporthe poae</name>
    <dbReference type="NCBI Taxonomy" id="644358"/>
    <lineage>
        <taxon>Eukaryota</taxon>
        <taxon>Fungi</taxon>
        <taxon>Dikarya</taxon>
        <taxon>Ascomycota</taxon>
        <taxon>Pezizomycotina</taxon>
        <taxon>Sordariomycetes</taxon>
        <taxon>Sordariomycetidae</taxon>
        <taxon>Magnaporthales</taxon>
        <taxon>Magnaporthaceae</taxon>
        <taxon>Magnaporthiopsis</taxon>
    </lineage>
</organism>
<evidence type="ECO:0000313" key="2">
    <source>
        <dbReference type="EMBL" id="KLU84472.1"/>
    </source>
</evidence>
<dbReference type="EMBL" id="ADBL01000844">
    <property type="status" value="NOT_ANNOTATED_CDS"/>
    <property type="molecule type" value="Genomic_DNA"/>
</dbReference>
<reference evidence="3" key="4">
    <citation type="journal article" date="2015" name="G3 (Bethesda)">
        <title>Genome sequences of three phytopathogenic species of the Magnaporthaceae family of fungi.</title>
        <authorList>
            <person name="Okagaki L.H."/>
            <person name="Nunes C.C."/>
            <person name="Sailsbery J."/>
            <person name="Clay B."/>
            <person name="Brown D."/>
            <person name="John T."/>
            <person name="Oh Y."/>
            <person name="Young N."/>
            <person name="Fitzgerald M."/>
            <person name="Haas B.J."/>
            <person name="Zeng Q."/>
            <person name="Young S."/>
            <person name="Adiconis X."/>
            <person name="Fan L."/>
            <person name="Levin J.Z."/>
            <person name="Mitchell T.K."/>
            <person name="Okubara P.A."/>
            <person name="Farman M.L."/>
            <person name="Kohn L.M."/>
            <person name="Birren B."/>
            <person name="Ma L.-J."/>
            <person name="Dean R.A."/>
        </authorList>
    </citation>
    <scope>NUCLEOTIDE SEQUENCE</scope>
    <source>
        <strain evidence="3">ATCC 64411 / 73-15</strain>
    </source>
</reference>
<gene>
    <name evidence="2" type="ORF">MAPG_03514</name>
</gene>
<dbReference type="AlphaFoldDB" id="A0A0C4DU76"/>
<dbReference type="GO" id="GO:0003729">
    <property type="term" value="F:mRNA binding"/>
    <property type="evidence" value="ECO:0007669"/>
    <property type="project" value="InterPro"/>
</dbReference>
<keyword evidence="4" id="KW-1185">Reference proteome</keyword>
<feature type="compositionally biased region" description="Polar residues" evidence="1">
    <location>
        <begin position="14"/>
        <end position="25"/>
    </location>
</feature>
<dbReference type="OrthoDB" id="338531at2759"/>
<sequence length="247" mass="27335">MRTPAPVTGFVMQDPNSGRVSSQQMPKEIPGVGDMQVFKPEDMAYFGKLTDGTSEEALSVEELKERKIMRLLLKVKHGTPPMRKTALPEAHEVGPGRSTPLCEATDFASGRIDRTEEYDDRIATPRASHKQRGTSFKPELWAGSARLDLLKPSITCDQISATMFERRKLATRLSQDATGRSAAGVAYALKSAFLKYLAACEILTIHEKELSRPKSSSTSRPRATSPYTYLENYTPKKRPTNGLGDVE</sequence>
<dbReference type="eggNOG" id="KOG0213">
    <property type="taxonomic scope" value="Eukaryota"/>
</dbReference>
<reference evidence="4" key="2">
    <citation type="submission" date="2010-05" db="EMBL/GenBank/DDBJ databases">
        <title>The genome sequence of Magnaporthe poae strain ATCC 64411.</title>
        <authorList>
            <person name="Ma L.-J."/>
            <person name="Dead R."/>
            <person name="Young S."/>
            <person name="Zeng Q."/>
            <person name="Koehrsen M."/>
            <person name="Alvarado L."/>
            <person name="Berlin A."/>
            <person name="Chapman S.B."/>
            <person name="Chen Z."/>
            <person name="Freedman E."/>
            <person name="Gellesch M."/>
            <person name="Goldberg J."/>
            <person name="Griggs A."/>
            <person name="Gujja S."/>
            <person name="Heilman E.R."/>
            <person name="Heiman D."/>
            <person name="Hepburn T."/>
            <person name="Howarth C."/>
            <person name="Jen D."/>
            <person name="Larson L."/>
            <person name="Mehta T."/>
            <person name="Neiman D."/>
            <person name="Pearson M."/>
            <person name="Roberts A."/>
            <person name="Saif S."/>
            <person name="Shea T."/>
            <person name="Shenoy N."/>
            <person name="Sisk P."/>
            <person name="Stolte C."/>
            <person name="Sykes S."/>
            <person name="Walk T."/>
            <person name="White J."/>
            <person name="Yandava C."/>
            <person name="Haas B."/>
            <person name="Nusbaum C."/>
            <person name="Birren B."/>
        </authorList>
    </citation>
    <scope>NUCLEOTIDE SEQUENCE [LARGE SCALE GENOMIC DNA]</scope>
    <source>
        <strain evidence="4">ATCC 64411 / 73-15</strain>
    </source>
</reference>
<feature type="region of interest" description="Disordered" evidence="1">
    <location>
        <begin position="14"/>
        <end position="33"/>
    </location>
</feature>
<dbReference type="VEuPathDB" id="FungiDB:MAPG_03514"/>
<evidence type="ECO:0000256" key="1">
    <source>
        <dbReference type="SAM" id="MobiDB-lite"/>
    </source>
</evidence>
<dbReference type="Proteomes" id="UP000011715">
    <property type="component" value="Unassembled WGS sequence"/>
</dbReference>
<reference evidence="2" key="1">
    <citation type="submission" date="2010-05" db="EMBL/GenBank/DDBJ databases">
        <title>The Genome Sequence of Magnaporthe poae strain ATCC 64411.</title>
        <authorList>
            <consortium name="The Broad Institute Genome Sequencing Platform"/>
            <consortium name="Broad Institute Genome Sequencing Center for Infectious Disease"/>
            <person name="Ma L.-J."/>
            <person name="Dead R."/>
            <person name="Young S."/>
            <person name="Zeng Q."/>
            <person name="Koehrsen M."/>
            <person name="Alvarado L."/>
            <person name="Berlin A."/>
            <person name="Chapman S.B."/>
            <person name="Chen Z."/>
            <person name="Freedman E."/>
            <person name="Gellesch M."/>
            <person name="Goldberg J."/>
            <person name="Griggs A."/>
            <person name="Gujja S."/>
            <person name="Heilman E.R."/>
            <person name="Heiman D."/>
            <person name="Hepburn T."/>
            <person name="Howarth C."/>
            <person name="Jen D."/>
            <person name="Larson L."/>
            <person name="Mehta T."/>
            <person name="Neiman D."/>
            <person name="Pearson M."/>
            <person name="Roberts A."/>
            <person name="Saif S."/>
            <person name="Shea T."/>
            <person name="Shenoy N."/>
            <person name="Sisk P."/>
            <person name="Stolte C."/>
            <person name="Sykes S."/>
            <person name="Walk T."/>
            <person name="White J."/>
            <person name="Yandava C."/>
            <person name="Haas B."/>
            <person name="Nusbaum C."/>
            <person name="Birren B."/>
        </authorList>
    </citation>
    <scope>NUCLEOTIDE SEQUENCE</scope>
    <source>
        <strain evidence="2">ATCC 64411</strain>
    </source>
</reference>
<feature type="compositionally biased region" description="Low complexity" evidence="1">
    <location>
        <begin position="213"/>
        <end position="228"/>
    </location>
</feature>
<evidence type="ECO:0000313" key="3">
    <source>
        <dbReference type="EnsemblFungi" id="MAPG_03514T0"/>
    </source>
</evidence>
<dbReference type="PANTHER" id="PTHR12097">
    <property type="entry name" value="SPLICING FACTOR 3B, SUBUNIT 1-RELATED"/>
    <property type="match status" value="1"/>
</dbReference>
<feature type="region of interest" description="Disordered" evidence="1">
    <location>
        <begin position="209"/>
        <end position="247"/>
    </location>
</feature>
<protein>
    <submittedName>
        <fullName evidence="2 3">Uncharacterized protein</fullName>
    </submittedName>
</protein>
<reference evidence="3" key="5">
    <citation type="submission" date="2015-06" db="UniProtKB">
        <authorList>
            <consortium name="EnsemblFungi"/>
        </authorList>
    </citation>
    <scope>IDENTIFICATION</scope>
    <source>
        <strain evidence="3">ATCC 64411</strain>
    </source>
</reference>
<name>A0A0C4DU76_MAGP6</name>
<dbReference type="InterPro" id="IPR038737">
    <property type="entry name" value="SF3b_su1-like"/>
</dbReference>
<proteinExistence type="predicted"/>
<dbReference type="STRING" id="644358.A0A0C4DU76"/>
<evidence type="ECO:0000313" key="4">
    <source>
        <dbReference type="Proteomes" id="UP000011715"/>
    </source>
</evidence>
<dbReference type="EMBL" id="GL876967">
    <property type="protein sequence ID" value="KLU84472.1"/>
    <property type="molecule type" value="Genomic_DNA"/>
</dbReference>